<dbReference type="Proteomes" id="UP000318801">
    <property type="component" value="Unassembled WGS sequence"/>
</dbReference>
<keyword evidence="1" id="KW-0961">Cell wall biogenesis/degradation</keyword>
<keyword evidence="1" id="KW-0133">Cell shape</keyword>
<name>A0A506UG53_9HYPH</name>
<dbReference type="GO" id="GO:0008360">
    <property type="term" value="P:regulation of cell shape"/>
    <property type="evidence" value="ECO:0007669"/>
    <property type="project" value="UniProtKB-UniRule"/>
</dbReference>
<dbReference type="GO" id="GO:0016740">
    <property type="term" value="F:transferase activity"/>
    <property type="evidence" value="ECO:0007669"/>
    <property type="project" value="InterPro"/>
</dbReference>
<dbReference type="AlphaFoldDB" id="A0A506UG53"/>
<dbReference type="GO" id="GO:0071555">
    <property type="term" value="P:cell wall organization"/>
    <property type="evidence" value="ECO:0007669"/>
    <property type="project" value="UniProtKB-UniRule"/>
</dbReference>
<dbReference type="OrthoDB" id="9804204at2"/>
<dbReference type="PANTHER" id="PTHR38589:SF1">
    <property type="entry name" value="BLR0621 PROTEIN"/>
    <property type="match status" value="1"/>
</dbReference>
<dbReference type="EMBL" id="VHLG01000002">
    <property type="protein sequence ID" value="TPW32646.1"/>
    <property type="molecule type" value="Genomic_DNA"/>
</dbReference>
<feature type="active site" description="Proton donor/acceptor" evidence="1">
    <location>
        <position position="127"/>
    </location>
</feature>
<dbReference type="GO" id="GO:0009252">
    <property type="term" value="P:peptidoglycan biosynthetic process"/>
    <property type="evidence" value="ECO:0007669"/>
    <property type="project" value="UniProtKB-KW"/>
</dbReference>
<feature type="domain" description="L,D-TPase catalytic" evidence="2">
    <location>
        <begin position="1"/>
        <end position="163"/>
    </location>
</feature>
<feature type="active site" description="Nucleophile" evidence="1">
    <location>
        <position position="139"/>
    </location>
</feature>
<proteinExistence type="predicted"/>
<gene>
    <name evidence="3" type="ORF">FJU08_05840</name>
</gene>
<dbReference type="PROSITE" id="PS52029">
    <property type="entry name" value="LD_TPASE"/>
    <property type="match status" value="1"/>
</dbReference>
<comment type="caution">
    <text evidence="3">The sequence shown here is derived from an EMBL/GenBank/DDBJ whole genome shotgun (WGS) entry which is preliminary data.</text>
</comment>
<evidence type="ECO:0000313" key="3">
    <source>
        <dbReference type="EMBL" id="TPW32646.1"/>
    </source>
</evidence>
<accession>A0A506UG53</accession>
<evidence type="ECO:0000259" key="2">
    <source>
        <dbReference type="PROSITE" id="PS52029"/>
    </source>
</evidence>
<protein>
    <recommendedName>
        <fullName evidence="2">L,D-TPase catalytic domain-containing protein</fullName>
    </recommendedName>
</protein>
<evidence type="ECO:0000256" key="1">
    <source>
        <dbReference type="PROSITE-ProRule" id="PRU01373"/>
    </source>
</evidence>
<keyword evidence="4" id="KW-1185">Reference proteome</keyword>
<dbReference type="InterPro" id="IPR005490">
    <property type="entry name" value="LD_TPept_cat_dom"/>
</dbReference>
<dbReference type="PANTHER" id="PTHR38589">
    <property type="entry name" value="BLR0621 PROTEIN"/>
    <property type="match status" value="1"/>
</dbReference>
<comment type="pathway">
    <text evidence="1">Cell wall biogenesis; peptidoglycan biosynthesis.</text>
</comment>
<evidence type="ECO:0000313" key="4">
    <source>
        <dbReference type="Proteomes" id="UP000318801"/>
    </source>
</evidence>
<organism evidence="3 4">
    <name type="scientific">Martelella alba</name>
    <dbReference type="NCBI Taxonomy" id="2590451"/>
    <lineage>
        <taxon>Bacteria</taxon>
        <taxon>Pseudomonadati</taxon>
        <taxon>Pseudomonadota</taxon>
        <taxon>Alphaproteobacteria</taxon>
        <taxon>Hyphomicrobiales</taxon>
        <taxon>Aurantimonadaceae</taxon>
        <taxon>Martelella</taxon>
    </lineage>
</organism>
<sequence length="164" mass="18113">MPGAPHRAVLRFGQLCFPAAIGVNGISSRKREGDGKTPLASMALLDLMERPRACRFPAGQMKRQPISGRNGWCDAPENASYNRPVRLPFAPSHEQLLRDDGLYDVIGVLDWNVTARKRHAGSAIFLHLARPDFSGTQGCVAISRHAMRVLLPHLSRRTKITILP</sequence>
<dbReference type="Pfam" id="PF03734">
    <property type="entry name" value="YkuD"/>
    <property type="match status" value="1"/>
</dbReference>
<reference evidence="3 4" key="1">
    <citation type="submission" date="2019-06" db="EMBL/GenBank/DDBJ databases">
        <authorList>
            <person name="Li M."/>
        </authorList>
    </citation>
    <scope>NUCLEOTIDE SEQUENCE [LARGE SCALE GENOMIC DNA]</scope>
    <source>
        <strain evidence="3 4">BGMRC2036</strain>
    </source>
</reference>
<keyword evidence="1" id="KW-0573">Peptidoglycan synthesis</keyword>